<name>A0ABS1E665_9GAMM</name>
<keyword evidence="1" id="KW-0059">Arsenical resistance</keyword>
<organism evidence="3 4">
    <name type="scientific">Halorhodospira neutriphila</name>
    <dbReference type="NCBI Taxonomy" id="168379"/>
    <lineage>
        <taxon>Bacteria</taxon>
        <taxon>Pseudomonadati</taxon>
        <taxon>Pseudomonadota</taxon>
        <taxon>Gammaproteobacteria</taxon>
        <taxon>Chromatiales</taxon>
        <taxon>Ectothiorhodospiraceae</taxon>
        <taxon>Halorhodospira</taxon>
    </lineage>
</organism>
<dbReference type="Gene3D" id="3.40.50.2300">
    <property type="match status" value="1"/>
</dbReference>
<reference evidence="3 4" key="1">
    <citation type="journal article" date="2020" name="Microorganisms">
        <title>Osmotic Adaptation and Compatible Solute Biosynthesis of Phototrophic Bacteria as Revealed from Genome Analyses.</title>
        <authorList>
            <person name="Imhoff J.F."/>
            <person name="Rahn T."/>
            <person name="Kunzel S."/>
            <person name="Keller A."/>
            <person name="Neulinger S.C."/>
        </authorList>
    </citation>
    <scope>NUCLEOTIDE SEQUENCE [LARGE SCALE GENOMIC DNA]</scope>
    <source>
        <strain evidence="3 4">DSM 15116</strain>
    </source>
</reference>
<evidence type="ECO:0000256" key="1">
    <source>
        <dbReference type="ARBA" id="ARBA00022849"/>
    </source>
</evidence>
<dbReference type="SMART" id="SM00226">
    <property type="entry name" value="LMWPc"/>
    <property type="match status" value="1"/>
</dbReference>
<sequence>MSEKKRVLFLCTGNSCRSQMAEGFARELGANLLEPLSAGLEPRGVDERAVQVMAEDDVDISDQASTPLTEELLGQVDMVITLCGHAQEQCPALPATVTHYHWPLEDPAQATGSEKEILATFRASRDEIKDRVLTLGNEFRVIEEF</sequence>
<feature type="domain" description="Phosphotyrosine protein phosphatase I" evidence="2">
    <location>
        <begin position="5"/>
        <end position="138"/>
    </location>
</feature>
<accession>A0ABS1E665</accession>
<proteinExistence type="predicted"/>
<dbReference type="EMBL" id="NRSH01000055">
    <property type="protein sequence ID" value="MBK1726627.1"/>
    <property type="molecule type" value="Genomic_DNA"/>
</dbReference>
<evidence type="ECO:0000259" key="2">
    <source>
        <dbReference type="SMART" id="SM00226"/>
    </source>
</evidence>
<evidence type="ECO:0000313" key="3">
    <source>
        <dbReference type="EMBL" id="MBK1726627.1"/>
    </source>
</evidence>
<dbReference type="PANTHER" id="PTHR43428:SF1">
    <property type="entry name" value="ARSENATE REDUCTASE"/>
    <property type="match status" value="1"/>
</dbReference>
<dbReference type="Proteomes" id="UP000738126">
    <property type="component" value="Unassembled WGS sequence"/>
</dbReference>
<dbReference type="PANTHER" id="PTHR43428">
    <property type="entry name" value="ARSENATE REDUCTASE"/>
    <property type="match status" value="1"/>
</dbReference>
<dbReference type="InterPro" id="IPR036196">
    <property type="entry name" value="Ptyr_pPase_sf"/>
</dbReference>
<comment type="caution">
    <text evidence="3">The sequence shown here is derived from an EMBL/GenBank/DDBJ whole genome shotgun (WGS) entry which is preliminary data.</text>
</comment>
<protein>
    <submittedName>
        <fullName evidence="3">Arsenate reductase</fullName>
    </submittedName>
</protein>
<dbReference type="Pfam" id="PF01451">
    <property type="entry name" value="LMWPc"/>
    <property type="match status" value="1"/>
</dbReference>
<dbReference type="SUPFAM" id="SSF52788">
    <property type="entry name" value="Phosphotyrosine protein phosphatases I"/>
    <property type="match status" value="1"/>
</dbReference>
<dbReference type="RefSeq" id="WP_200257999.1">
    <property type="nucleotide sequence ID" value="NZ_NRSH01000055.1"/>
</dbReference>
<dbReference type="CDD" id="cd16345">
    <property type="entry name" value="LMWP_ArsC"/>
    <property type="match status" value="1"/>
</dbReference>
<keyword evidence="4" id="KW-1185">Reference proteome</keyword>
<evidence type="ECO:0000313" key="4">
    <source>
        <dbReference type="Proteomes" id="UP000738126"/>
    </source>
</evidence>
<gene>
    <name evidence="3" type="ORF">CKO13_06225</name>
</gene>
<dbReference type="InterPro" id="IPR023485">
    <property type="entry name" value="Ptyr_pPase"/>
</dbReference>